<dbReference type="Pfam" id="PF18089">
    <property type="entry name" value="DAPG_hydrolase"/>
    <property type="match status" value="1"/>
</dbReference>
<proteinExistence type="inferred from homology"/>
<dbReference type="AlphaFoldDB" id="A0A1G9QH12"/>
<feature type="domain" description="DAPG hydrolase PhiG" evidence="6">
    <location>
        <begin position="45"/>
        <end position="255"/>
    </location>
</feature>
<evidence type="ECO:0000256" key="1">
    <source>
        <dbReference type="ARBA" id="ARBA00001947"/>
    </source>
</evidence>
<keyword evidence="4" id="KW-0862">Zinc</keyword>
<dbReference type="GO" id="GO:0046872">
    <property type="term" value="F:metal ion binding"/>
    <property type="evidence" value="ECO:0007669"/>
    <property type="project" value="UniProtKB-KW"/>
</dbReference>
<dbReference type="EMBL" id="FNHQ01000001">
    <property type="protein sequence ID" value="SDM10384.1"/>
    <property type="molecule type" value="Genomic_DNA"/>
</dbReference>
<accession>A0A1G9QH12</accession>
<evidence type="ECO:0000313" key="8">
    <source>
        <dbReference type="Proteomes" id="UP000199309"/>
    </source>
</evidence>
<evidence type="ECO:0000313" key="7">
    <source>
        <dbReference type="EMBL" id="SDM10384.1"/>
    </source>
</evidence>
<keyword evidence="3" id="KW-0378">Hydrolase</keyword>
<name>A0A1G9QH12_9FIRM</name>
<dbReference type="InterPro" id="IPR041526">
    <property type="entry name" value="DAPG_hydrolase"/>
</dbReference>
<dbReference type="GO" id="GO:0016787">
    <property type="term" value="F:hydrolase activity"/>
    <property type="evidence" value="ECO:0007669"/>
    <property type="project" value="UniProtKB-KW"/>
</dbReference>
<keyword evidence="8" id="KW-1185">Reference proteome</keyword>
<gene>
    <name evidence="7" type="ORF">SAMN05660299_00240</name>
</gene>
<sequence>MVTLTEEEKKLPYVKYFYRPLVPAPLGKKVIADGRAADTLQLLPIEERNRFIAGTDTEFLQVGFGIAANGTGFVANTTIMPGVTVNMMNWWFGWHSVTSDLRYKIWDPEDHYYARADNSDYVKDPSVPNNEKTWGVTHDIMEDIGMGPEPLKLHFMNPIDFGYDDSLISTRKCESLVCAIGSGNCPAAMTHKFYSIPGGISFESRFWIGYAYKNNKFIKLVMDGESIPEIVPRALFRHNIKEFANLASILPEVYAEEKDNW</sequence>
<protein>
    <recommendedName>
        <fullName evidence="6">DAPG hydrolase PhiG domain-containing protein</fullName>
    </recommendedName>
</protein>
<evidence type="ECO:0000259" key="6">
    <source>
        <dbReference type="Pfam" id="PF18089"/>
    </source>
</evidence>
<dbReference type="OrthoDB" id="2052122at2"/>
<keyword evidence="2" id="KW-0479">Metal-binding</keyword>
<comment type="cofactor">
    <cofactor evidence="1">
        <name>Zn(2+)</name>
        <dbReference type="ChEBI" id="CHEBI:29105"/>
    </cofactor>
</comment>
<reference evidence="7 8" key="1">
    <citation type="submission" date="2016-10" db="EMBL/GenBank/DDBJ databases">
        <authorList>
            <person name="de Groot N.N."/>
        </authorList>
    </citation>
    <scope>NUCLEOTIDE SEQUENCE [LARGE SCALE GENOMIC DNA]</scope>
    <source>
        <strain evidence="7 8">DSM 16981</strain>
    </source>
</reference>
<dbReference type="RefSeq" id="WP_091647444.1">
    <property type="nucleotide sequence ID" value="NZ_FNHQ01000001.1"/>
</dbReference>
<comment type="similarity">
    <text evidence="5">Belongs to the DAPG/phloretin hydrolase family.</text>
</comment>
<evidence type="ECO:0000256" key="2">
    <source>
        <dbReference type="ARBA" id="ARBA00022723"/>
    </source>
</evidence>
<dbReference type="STRING" id="349095.SAMN05660299_00240"/>
<evidence type="ECO:0000256" key="3">
    <source>
        <dbReference type="ARBA" id="ARBA00022801"/>
    </source>
</evidence>
<dbReference type="Proteomes" id="UP000199309">
    <property type="component" value="Unassembled WGS sequence"/>
</dbReference>
<evidence type="ECO:0000256" key="5">
    <source>
        <dbReference type="ARBA" id="ARBA00023459"/>
    </source>
</evidence>
<evidence type="ECO:0000256" key="4">
    <source>
        <dbReference type="ARBA" id="ARBA00022833"/>
    </source>
</evidence>
<organism evidence="7 8">
    <name type="scientific">Megasphaera paucivorans</name>
    <dbReference type="NCBI Taxonomy" id="349095"/>
    <lineage>
        <taxon>Bacteria</taxon>
        <taxon>Bacillati</taxon>
        <taxon>Bacillota</taxon>
        <taxon>Negativicutes</taxon>
        <taxon>Veillonellales</taxon>
        <taxon>Veillonellaceae</taxon>
        <taxon>Megasphaera</taxon>
    </lineage>
</organism>